<organism evidence="4 5">
    <name type="scientific">Paenibacillus paeoniae</name>
    <dbReference type="NCBI Taxonomy" id="2292705"/>
    <lineage>
        <taxon>Bacteria</taxon>
        <taxon>Bacillati</taxon>
        <taxon>Bacillota</taxon>
        <taxon>Bacilli</taxon>
        <taxon>Bacillales</taxon>
        <taxon>Paenibacillaceae</taxon>
        <taxon>Paenibacillus</taxon>
    </lineage>
</organism>
<keyword evidence="5" id="KW-1185">Reference proteome</keyword>
<protein>
    <submittedName>
        <fullName evidence="4">GNAT family N-acetyltransferase</fullName>
    </submittedName>
</protein>
<dbReference type="AlphaFoldDB" id="A0A371PNC4"/>
<dbReference type="PROSITE" id="PS51186">
    <property type="entry name" value="GNAT"/>
    <property type="match status" value="1"/>
</dbReference>
<sequence>MGERMLIDKRIEELSLNGWPALRTVLFDGWLLRFADGYTKRSNSVQAIYGHNGDLIEKINRCEELYREQGQHTVFKITPFVEPSCLDARLEELGYERIDHTLVKTASIVDLDEPQHGDRFQYYRELTDEWLDAVARMQGLSDNQKETTRHMLTGQPLRRAFGLYKRGDVAVAAGMIVLEDGYAGLYDIVTDASERGRGYGAALTRGLLGWAKDQGVRTAYLLVVKNNAAANRLYDKFGFTTRYDYWYRVKK</sequence>
<gene>
    <name evidence="4" type="ORF">DX130_10740</name>
</gene>
<proteinExistence type="predicted"/>
<keyword evidence="1 4" id="KW-0808">Transferase</keyword>
<name>A0A371PNC4_9BACL</name>
<evidence type="ECO:0000313" key="4">
    <source>
        <dbReference type="EMBL" id="REK77445.1"/>
    </source>
</evidence>
<dbReference type="PANTHER" id="PTHR43420">
    <property type="entry name" value="ACETYLTRANSFERASE"/>
    <property type="match status" value="1"/>
</dbReference>
<dbReference type="InterPro" id="IPR016181">
    <property type="entry name" value="Acyl_CoA_acyltransferase"/>
</dbReference>
<evidence type="ECO:0000259" key="3">
    <source>
        <dbReference type="PROSITE" id="PS51186"/>
    </source>
</evidence>
<dbReference type="Proteomes" id="UP000261905">
    <property type="component" value="Unassembled WGS sequence"/>
</dbReference>
<comment type="caution">
    <text evidence="4">The sequence shown here is derived from an EMBL/GenBank/DDBJ whole genome shotgun (WGS) entry which is preliminary data.</text>
</comment>
<accession>A0A371PNC4</accession>
<evidence type="ECO:0000256" key="1">
    <source>
        <dbReference type="ARBA" id="ARBA00022679"/>
    </source>
</evidence>
<dbReference type="SUPFAM" id="SSF55729">
    <property type="entry name" value="Acyl-CoA N-acyltransferases (Nat)"/>
    <property type="match status" value="1"/>
</dbReference>
<dbReference type="CDD" id="cd04301">
    <property type="entry name" value="NAT_SF"/>
    <property type="match status" value="1"/>
</dbReference>
<dbReference type="InterPro" id="IPR050680">
    <property type="entry name" value="YpeA/RimI_acetyltransf"/>
</dbReference>
<evidence type="ECO:0000313" key="5">
    <source>
        <dbReference type="Proteomes" id="UP000261905"/>
    </source>
</evidence>
<dbReference type="GO" id="GO:0016747">
    <property type="term" value="F:acyltransferase activity, transferring groups other than amino-acyl groups"/>
    <property type="evidence" value="ECO:0007669"/>
    <property type="project" value="InterPro"/>
</dbReference>
<keyword evidence="2" id="KW-0012">Acyltransferase</keyword>
<dbReference type="OrthoDB" id="9805924at2"/>
<dbReference type="Gene3D" id="3.40.630.30">
    <property type="match status" value="1"/>
</dbReference>
<dbReference type="InterPro" id="IPR000182">
    <property type="entry name" value="GNAT_dom"/>
</dbReference>
<reference evidence="4 5" key="1">
    <citation type="submission" date="2018-08" db="EMBL/GenBank/DDBJ databases">
        <title>Paenibacillus sp. M4BSY-1, whole genome shotgun sequence.</title>
        <authorList>
            <person name="Tuo L."/>
        </authorList>
    </citation>
    <scope>NUCLEOTIDE SEQUENCE [LARGE SCALE GENOMIC DNA]</scope>
    <source>
        <strain evidence="4 5">M4BSY-1</strain>
    </source>
</reference>
<feature type="domain" description="N-acetyltransferase" evidence="3">
    <location>
        <begin position="121"/>
        <end position="251"/>
    </location>
</feature>
<dbReference type="Pfam" id="PF24553">
    <property type="entry name" value="Rv0428c_C"/>
    <property type="match status" value="1"/>
</dbReference>
<dbReference type="RefSeq" id="WP_116045049.1">
    <property type="nucleotide sequence ID" value="NZ_QUBQ01000001.1"/>
</dbReference>
<evidence type="ECO:0000256" key="2">
    <source>
        <dbReference type="ARBA" id="ARBA00023315"/>
    </source>
</evidence>
<dbReference type="PANTHER" id="PTHR43420:SF12">
    <property type="entry name" value="N-ACETYLTRANSFERASE DOMAIN-CONTAINING PROTEIN"/>
    <property type="match status" value="1"/>
</dbReference>
<dbReference type="InterPro" id="IPR056935">
    <property type="entry name" value="Rv0428c-like_C"/>
</dbReference>
<dbReference type="EMBL" id="QUBQ01000001">
    <property type="protein sequence ID" value="REK77445.1"/>
    <property type="molecule type" value="Genomic_DNA"/>
</dbReference>